<gene>
    <name evidence="1" type="ORF">METZ01_LOCUS490591</name>
</gene>
<dbReference type="EMBL" id="UINC01213113">
    <property type="protein sequence ID" value="SVE37737.1"/>
    <property type="molecule type" value="Genomic_DNA"/>
</dbReference>
<reference evidence="1" key="1">
    <citation type="submission" date="2018-05" db="EMBL/GenBank/DDBJ databases">
        <authorList>
            <person name="Lanie J.A."/>
            <person name="Ng W.-L."/>
            <person name="Kazmierczak K.M."/>
            <person name="Andrzejewski T.M."/>
            <person name="Davidsen T.M."/>
            <person name="Wayne K.J."/>
            <person name="Tettelin H."/>
            <person name="Glass J.I."/>
            <person name="Rusch D."/>
            <person name="Podicherti R."/>
            <person name="Tsui H.-C.T."/>
            <person name="Winkler M.E."/>
        </authorList>
    </citation>
    <scope>NUCLEOTIDE SEQUENCE</scope>
</reference>
<evidence type="ECO:0000313" key="1">
    <source>
        <dbReference type="EMBL" id="SVE37737.1"/>
    </source>
</evidence>
<feature type="non-terminal residue" evidence="1">
    <location>
        <position position="139"/>
    </location>
</feature>
<name>A0A383CZK5_9ZZZZ</name>
<dbReference type="AlphaFoldDB" id="A0A383CZK5"/>
<organism evidence="1">
    <name type="scientific">marine metagenome</name>
    <dbReference type="NCBI Taxonomy" id="408172"/>
    <lineage>
        <taxon>unclassified sequences</taxon>
        <taxon>metagenomes</taxon>
        <taxon>ecological metagenomes</taxon>
    </lineage>
</organism>
<sequence length="139" mass="16159">MIELALKKPTKNVVAITGISRSGKSMLAPIVCSFKRAETLKMDYTLEQYPALNYLGLISDNVTTYLMRYMVNVIIYDSMIGRNSNFRVSDWTSIWNSSHPTKYVERLLTEEGDLIYDKIKEKDRLNIFMFHNALWHAKI</sequence>
<accession>A0A383CZK5</accession>
<proteinExistence type="predicted"/>
<protein>
    <submittedName>
        <fullName evidence="1">Uncharacterized protein</fullName>
    </submittedName>
</protein>